<keyword evidence="13" id="KW-1133">Transmembrane helix</keyword>
<evidence type="ECO:0000256" key="12">
    <source>
        <dbReference type="ARBA" id="ARBA00023014"/>
    </source>
</evidence>
<name>A0AAJ0U6C5_9GAMM</name>
<dbReference type="InterPro" id="IPR041575">
    <property type="entry name" value="Rubredoxin_C"/>
</dbReference>
<evidence type="ECO:0000259" key="15">
    <source>
        <dbReference type="Pfam" id="PF07992"/>
    </source>
</evidence>
<dbReference type="InterPro" id="IPR052034">
    <property type="entry name" value="NasD-like"/>
</dbReference>
<keyword evidence="8" id="KW-0479">Metal-binding</keyword>
<dbReference type="SUPFAM" id="SSF51905">
    <property type="entry name" value="FAD/NAD(P)-binding domain"/>
    <property type="match status" value="1"/>
</dbReference>
<evidence type="ECO:0000256" key="2">
    <source>
        <dbReference type="ARBA" id="ARBA00001966"/>
    </source>
</evidence>
<dbReference type="PRINTS" id="PR00368">
    <property type="entry name" value="FADPNR"/>
</dbReference>
<dbReference type="RefSeq" id="WP_200347534.1">
    <property type="nucleotide sequence ID" value="NZ_NRSJ01000034.1"/>
</dbReference>
<dbReference type="GO" id="GO:0046872">
    <property type="term" value="F:metal ion binding"/>
    <property type="evidence" value="ECO:0007669"/>
    <property type="project" value="UniProtKB-KW"/>
</dbReference>
<keyword evidence="13" id="KW-0472">Membrane</keyword>
<feature type="transmembrane region" description="Helical" evidence="13">
    <location>
        <begin position="498"/>
        <end position="518"/>
    </location>
</feature>
<comment type="pathway">
    <text evidence="4">Nitrogen metabolism; nitrate reduction (assimilation).</text>
</comment>
<reference evidence="17" key="1">
    <citation type="submission" date="2017-08" db="EMBL/GenBank/DDBJ databases">
        <authorList>
            <person name="Imhoff J.F."/>
            <person name="Rahn T."/>
            <person name="Kuenzel S."/>
            <person name="Neulinger S.C."/>
        </authorList>
    </citation>
    <scope>NUCLEOTIDE SEQUENCE</scope>
    <source>
        <strain evidence="17">DSM 11080</strain>
    </source>
</reference>
<dbReference type="EMBL" id="NRSJ01000034">
    <property type="protein sequence ID" value="MBK1706109.1"/>
    <property type="molecule type" value="Genomic_DNA"/>
</dbReference>
<evidence type="ECO:0000256" key="1">
    <source>
        <dbReference type="ARBA" id="ARBA00001929"/>
    </source>
</evidence>
<dbReference type="GO" id="GO:0016491">
    <property type="term" value="F:oxidoreductase activity"/>
    <property type="evidence" value="ECO:0007669"/>
    <property type="project" value="UniProtKB-KW"/>
</dbReference>
<dbReference type="PANTHER" id="PTHR43809:SF1">
    <property type="entry name" value="NITRITE REDUCTASE (NADH) LARGE SUBUNIT"/>
    <property type="match status" value="1"/>
</dbReference>
<keyword evidence="9" id="KW-0274">FAD</keyword>
<keyword evidence="7" id="KW-0285">Flavoprotein</keyword>
<feature type="domain" description="BFD-like [2Fe-2S]-binding" evidence="14">
    <location>
        <begin position="436"/>
        <end position="483"/>
    </location>
</feature>
<keyword evidence="12" id="KW-0411">Iron-sulfur</keyword>
<evidence type="ECO:0000256" key="6">
    <source>
        <dbReference type="ARBA" id="ARBA00022617"/>
    </source>
</evidence>
<evidence type="ECO:0000256" key="8">
    <source>
        <dbReference type="ARBA" id="ARBA00022723"/>
    </source>
</evidence>
<evidence type="ECO:0000256" key="9">
    <source>
        <dbReference type="ARBA" id="ARBA00022827"/>
    </source>
</evidence>
<dbReference type="InterPro" id="IPR007419">
    <property type="entry name" value="BFD-like_2Fe2S-bd_dom"/>
</dbReference>
<evidence type="ECO:0000256" key="7">
    <source>
        <dbReference type="ARBA" id="ARBA00022630"/>
    </source>
</evidence>
<keyword evidence="18" id="KW-1185">Reference proteome</keyword>
<dbReference type="Gene3D" id="3.30.390.30">
    <property type="match status" value="1"/>
</dbReference>
<evidence type="ECO:0000256" key="10">
    <source>
        <dbReference type="ARBA" id="ARBA00023002"/>
    </source>
</evidence>
<comment type="caution">
    <text evidence="17">The sequence shown here is derived from an EMBL/GenBank/DDBJ whole genome shotgun (WGS) entry which is preliminary data.</text>
</comment>
<comment type="cofactor">
    <cofactor evidence="2">
        <name>[4Fe-4S] cluster</name>
        <dbReference type="ChEBI" id="CHEBI:49883"/>
    </cofactor>
</comment>
<keyword evidence="6" id="KW-0349">Heme</keyword>
<evidence type="ECO:0000259" key="16">
    <source>
        <dbReference type="Pfam" id="PF18267"/>
    </source>
</evidence>
<evidence type="ECO:0000256" key="13">
    <source>
        <dbReference type="SAM" id="Phobius"/>
    </source>
</evidence>
<dbReference type="InterPro" id="IPR016156">
    <property type="entry name" value="FAD/NAD-linked_Rdtase_dimer_sf"/>
</dbReference>
<feature type="domain" description="FAD/NAD(P)-binding" evidence="15">
    <location>
        <begin position="24"/>
        <end position="315"/>
    </location>
</feature>
<dbReference type="InterPro" id="IPR023753">
    <property type="entry name" value="FAD/NAD-binding_dom"/>
</dbReference>
<sequence length="668" mass="72838">MQQAGERLAEVQALGAPEQSERPVVVVGNGPVGMRVAQELLERLPDTPVVIYGDEPHEPYDRVRLSSWLAGELTLESLVQPLNWPFGARIEEHMGYRVESIDKEAKYVTDNTGRVQSYYKLVLATGSTPFVPKLPGVDLEGVFTFRNLRDAHRLLARRFRSHHTVVLGGGLLGLEAARAMQRGNTPVTVIEHSDRLLNRQLDEAGSARLQAEVEALGIELVIGEGVAEVLGDVRISGVRLRSGRELRCDTLLLSTGIRPNIELARQAGLDIGQGIKVDDAMRTSAPDIYAAGECAEHRGKVYGLVGPGFEQAAVAAANIAGTEGHYRGSIAASRLKVVGTQVFSMGPMGAGEDPQYGTAHVYRDDAQGIYRKILVRQHRLVGIIGIGDWTETVRLQTMIDGAQRIWPWQILRFRHSGRIWPEGEGEGVSDWPAQAVVCQCTSTTRGAIGKAIDLGACSVSEVSKATSASTVCGSCKPLVEELLGGQAVPEPVAMHRTLVGAAVVSLLGALLVVFAPALPYADSVQHSWHWDILWRDGLFKQISGFTVLGLFAVGLLLSPRKRIKKLNALGKFDGWRLVHIVLGVLVILALVAHTGFRLGDGLNFLLLATFSATLLLGALSTGVIALEHRIDGSQVRRRLRRQSVLWHILLFWPVPVLLGWHVLKSYWY</sequence>
<dbReference type="Proteomes" id="UP001296776">
    <property type="component" value="Unassembled WGS sequence"/>
</dbReference>
<comment type="similarity">
    <text evidence="5">Belongs to the nitrite and sulfite reductase 4Fe-4S domain family.</text>
</comment>
<gene>
    <name evidence="17" type="ORF">CKO40_16525</name>
</gene>
<evidence type="ECO:0000256" key="11">
    <source>
        <dbReference type="ARBA" id="ARBA00023004"/>
    </source>
</evidence>
<evidence type="ECO:0000256" key="4">
    <source>
        <dbReference type="ARBA" id="ARBA00005096"/>
    </source>
</evidence>
<reference evidence="17" key="2">
    <citation type="journal article" date="2020" name="Microorganisms">
        <title>Osmotic Adaptation and Compatible Solute Biosynthesis of Phototrophic Bacteria as Revealed from Genome Analyses.</title>
        <authorList>
            <person name="Imhoff J.F."/>
            <person name="Rahn T."/>
            <person name="Kunzel S."/>
            <person name="Keller A."/>
            <person name="Neulinger S.C."/>
        </authorList>
    </citation>
    <scope>NUCLEOTIDE SEQUENCE</scope>
    <source>
        <strain evidence="17">DSM 11080</strain>
    </source>
</reference>
<dbReference type="Pfam" id="PF07992">
    <property type="entry name" value="Pyr_redox_2"/>
    <property type="match status" value="1"/>
</dbReference>
<feature type="transmembrane region" description="Helical" evidence="13">
    <location>
        <begin position="602"/>
        <end position="624"/>
    </location>
</feature>
<dbReference type="InterPro" id="IPR036188">
    <property type="entry name" value="FAD/NAD-bd_sf"/>
</dbReference>
<comment type="cofactor">
    <cofactor evidence="1">
        <name>siroheme</name>
        <dbReference type="ChEBI" id="CHEBI:60052"/>
    </cofactor>
</comment>
<keyword evidence="13" id="KW-0812">Transmembrane</keyword>
<accession>A0AAJ0U6C5</accession>
<dbReference type="Gene3D" id="3.50.50.60">
    <property type="entry name" value="FAD/NAD(P)-binding domain"/>
    <property type="match status" value="2"/>
</dbReference>
<protein>
    <submittedName>
        <fullName evidence="17">Uncharacterized protein</fullName>
    </submittedName>
</protein>
<dbReference type="Pfam" id="PF18267">
    <property type="entry name" value="Rubredoxin_C"/>
    <property type="match status" value="1"/>
</dbReference>
<dbReference type="GO" id="GO:0051536">
    <property type="term" value="F:iron-sulfur cluster binding"/>
    <property type="evidence" value="ECO:0007669"/>
    <property type="project" value="UniProtKB-KW"/>
</dbReference>
<evidence type="ECO:0000256" key="3">
    <source>
        <dbReference type="ARBA" id="ARBA00001974"/>
    </source>
</evidence>
<evidence type="ECO:0000313" key="17">
    <source>
        <dbReference type="EMBL" id="MBK1706109.1"/>
    </source>
</evidence>
<feature type="domain" description="NADH-rubredoxin oxidoreductase C-terminal" evidence="16">
    <location>
        <begin position="333"/>
        <end position="400"/>
    </location>
</feature>
<dbReference type="Gene3D" id="1.10.10.1100">
    <property type="entry name" value="BFD-like [2Fe-2S]-binding domain"/>
    <property type="match status" value="1"/>
</dbReference>
<dbReference type="PRINTS" id="PR00411">
    <property type="entry name" value="PNDRDTASEI"/>
</dbReference>
<feature type="transmembrane region" description="Helical" evidence="13">
    <location>
        <begin position="538"/>
        <end position="557"/>
    </location>
</feature>
<dbReference type="InterPro" id="IPR041854">
    <property type="entry name" value="BFD-like_2Fe2S-bd_dom_sf"/>
</dbReference>
<dbReference type="Pfam" id="PF04324">
    <property type="entry name" value="Fer2_BFD"/>
    <property type="match status" value="1"/>
</dbReference>
<evidence type="ECO:0000259" key="14">
    <source>
        <dbReference type="Pfam" id="PF04324"/>
    </source>
</evidence>
<organism evidence="17 18">
    <name type="scientific">Halochromatium glycolicum</name>
    <dbReference type="NCBI Taxonomy" id="85075"/>
    <lineage>
        <taxon>Bacteria</taxon>
        <taxon>Pseudomonadati</taxon>
        <taxon>Pseudomonadota</taxon>
        <taxon>Gammaproteobacteria</taxon>
        <taxon>Chromatiales</taxon>
        <taxon>Chromatiaceae</taxon>
        <taxon>Halochromatium</taxon>
    </lineage>
</organism>
<dbReference type="AlphaFoldDB" id="A0AAJ0U6C5"/>
<keyword evidence="11" id="KW-0408">Iron</keyword>
<keyword evidence="10" id="KW-0560">Oxidoreductase</keyword>
<dbReference type="PANTHER" id="PTHR43809">
    <property type="entry name" value="NITRITE REDUCTASE (NADH) LARGE SUBUNIT"/>
    <property type="match status" value="1"/>
</dbReference>
<comment type="cofactor">
    <cofactor evidence="3">
        <name>FAD</name>
        <dbReference type="ChEBI" id="CHEBI:57692"/>
    </cofactor>
</comment>
<feature type="transmembrane region" description="Helical" evidence="13">
    <location>
        <begin position="644"/>
        <end position="663"/>
    </location>
</feature>
<evidence type="ECO:0000256" key="5">
    <source>
        <dbReference type="ARBA" id="ARBA00010429"/>
    </source>
</evidence>
<proteinExistence type="inferred from homology"/>
<evidence type="ECO:0000313" key="18">
    <source>
        <dbReference type="Proteomes" id="UP001296776"/>
    </source>
</evidence>
<feature type="transmembrane region" description="Helical" evidence="13">
    <location>
        <begin position="577"/>
        <end position="596"/>
    </location>
</feature>